<protein>
    <submittedName>
        <fullName evidence="1">Uncharacterized protein</fullName>
    </submittedName>
</protein>
<reference evidence="1 2" key="1">
    <citation type="submission" date="2019-12" db="EMBL/GenBank/DDBJ databases">
        <authorList>
            <person name="Alioto T."/>
            <person name="Alioto T."/>
            <person name="Gomez Garrido J."/>
        </authorList>
    </citation>
    <scope>NUCLEOTIDE SEQUENCE [LARGE SCALE GENOMIC DNA]</scope>
</reference>
<name>A0A8S0TYC1_OLEEU</name>
<sequence>MDLYKWGAHKVVAMGCIPYELDAMKRLSHCPYQSRPQEIDWIDSQLPEAKFVYLDSYESSKDLVLNAKTYDNILSKTDREFTGLV</sequence>
<keyword evidence="2" id="KW-1185">Reference proteome</keyword>
<accession>A0A8S0TYC1</accession>
<proteinExistence type="predicted"/>
<dbReference type="AlphaFoldDB" id="A0A8S0TYC1"/>
<evidence type="ECO:0000313" key="2">
    <source>
        <dbReference type="Proteomes" id="UP000594638"/>
    </source>
</evidence>
<dbReference type="EMBL" id="CACTIH010007359">
    <property type="protein sequence ID" value="CAA3011116.1"/>
    <property type="molecule type" value="Genomic_DNA"/>
</dbReference>
<evidence type="ECO:0000313" key="1">
    <source>
        <dbReference type="EMBL" id="CAA3011116.1"/>
    </source>
</evidence>
<dbReference type="Gramene" id="OE9A064245T1">
    <property type="protein sequence ID" value="OE9A064245C1"/>
    <property type="gene ID" value="OE9A064245"/>
</dbReference>
<dbReference type="Proteomes" id="UP000594638">
    <property type="component" value="Unassembled WGS sequence"/>
</dbReference>
<comment type="caution">
    <text evidence="1">The sequence shown here is derived from an EMBL/GenBank/DDBJ whole genome shotgun (WGS) entry which is preliminary data.</text>
</comment>
<gene>
    <name evidence="1" type="ORF">OLEA9_A064245</name>
</gene>
<organism evidence="1 2">
    <name type="scientific">Olea europaea subsp. europaea</name>
    <dbReference type="NCBI Taxonomy" id="158383"/>
    <lineage>
        <taxon>Eukaryota</taxon>
        <taxon>Viridiplantae</taxon>
        <taxon>Streptophyta</taxon>
        <taxon>Embryophyta</taxon>
        <taxon>Tracheophyta</taxon>
        <taxon>Spermatophyta</taxon>
        <taxon>Magnoliopsida</taxon>
        <taxon>eudicotyledons</taxon>
        <taxon>Gunneridae</taxon>
        <taxon>Pentapetalae</taxon>
        <taxon>asterids</taxon>
        <taxon>lamiids</taxon>
        <taxon>Lamiales</taxon>
        <taxon>Oleaceae</taxon>
        <taxon>Oleeae</taxon>
        <taxon>Olea</taxon>
    </lineage>
</organism>